<dbReference type="Gene3D" id="1.10.357.10">
    <property type="entry name" value="Tetracycline Repressor, domain 2"/>
    <property type="match status" value="1"/>
</dbReference>
<gene>
    <name evidence="6" type="ORF">SCOCK_10345</name>
</gene>
<dbReference type="GO" id="GO:0000976">
    <property type="term" value="F:transcription cis-regulatory region binding"/>
    <property type="evidence" value="ECO:0007669"/>
    <property type="project" value="TreeGrafter"/>
</dbReference>
<reference evidence="6" key="1">
    <citation type="submission" date="2021-05" db="EMBL/GenBank/DDBJ databases">
        <authorList>
            <person name="Arsene-Ploetze F."/>
        </authorList>
    </citation>
    <scope>NUCLEOTIDE SEQUENCE</scope>
    <source>
        <strain evidence="6">DSM 42138</strain>
    </source>
</reference>
<dbReference type="Pfam" id="PF00440">
    <property type="entry name" value="TetR_N"/>
    <property type="match status" value="1"/>
</dbReference>
<dbReference type="InterPro" id="IPR050109">
    <property type="entry name" value="HTH-type_TetR-like_transc_reg"/>
</dbReference>
<dbReference type="GO" id="GO:0003700">
    <property type="term" value="F:DNA-binding transcription factor activity"/>
    <property type="evidence" value="ECO:0007669"/>
    <property type="project" value="TreeGrafter"/>
</dbReference>
<keyword evidence="1" id="KW-0805">Transcription regulation</keyword>
<accession>A0A9W4DII2</accession>
<feature type="DNA-binding region" description="H-T-H motif" evidence="4">
    <location>
        <begin position="33"/>
        <end position="52"/>
    </location>
</feature>
<dbReference type="InterPro" id="IPR047923">
    <property type="entry name" value="ArpA-like"/>
</dbReference>
<comment type="caution">
    <text evidence="6">The sequence shown here is derived from an EMBL/GenBank/DDBJ whole genome shotgun (WGS) entry which is preliminary data.</text>
</comment>
<dbReference type="PRINTS" id="PR00455">
    <property type="entry name" value="HTHTETR"/>
</dbReference>
<dbReference type="SUPFAM" id="SSF46689">
    <property type="entry name" value="Homeodomain-like"/>
    <property type="match status" value="1"/>
</dbReference>
<dbReference type="SUPFAM" id="SSF48498">
    <property type="entry name" value="Tetracyclin repressor-like, C-terminal domain"/>
    <property type="match status" value="1"/>
</dbReference>
<dbReference type="InterPro" id="IPR009057">
    <property type="entry name" value="Homeodomain-like_sf"/>
</dbReference>
<organism evidence="6 7">
    <name type="scientific">Actinacidiphila cocklensis</name>
    <dbReference type="NCBI Taxonomy" id="887465"/>
    <lineage>
        <taxon>Bacteria</taxon>
        <taxon>Bacillati</taxon>
        <taxon>Actinomycetota</taxon>
        <taxon>Actinomycetes</taxon>
        <taxon>Kitasatosporales</taxon>
        <taxon>Streptomycetaceae</taxon>
        <taxon>Actinacidiphila</taxon>
    </lineage>
</organism>
<sequence>MLAERSDRAVRTRRALLHSAARVFDQNGYTLTTIFDISAGAGVSPGALHFHFRNKQAVADAVEEACASLLRGAGRIAYDANPDALQALTDMSHAFARLLRWDVVVRAGFRLGTDSTRARRQALDQEWHSCVERLLAEAARNDELSPDVRLQEVTCAVVTATTGIGLQIADNAEPRAYHALTGFWNIFLPGLARPEVAKRMEPAGRSAVLADAVGISARARLHLQDDELSL</sequence>
<proteinExistence type="predicted"/>
<dbReference type="PANTHER" id="PTHR30055:SF234">
    <property type="entry name" value="HTH-TYPE TRANSCRIPTIONAL REGULATOR BETI"/>
    <property type="match status" value="1"/>
</dbReference>
<dbReference type="InterPro" id="IPR036271">
    <property type="entry name" value="Tet_transcr_reg_TetR-rel_C_sf"/>
</dbReference>
<dbReference type="NCBIfam" id="NF041196">
    <property type="entry name" value="ScbR_bind_reg"/>
    <property type="match status" value="1"/>
</dbReference>
<dbReference type="InterPro" id="IPR023772">
    <property type="entry name" value="DNA-bd_HTH_TetR-type_CS"/>
</dbReference>
<protein>
    <submittedName>
        <fullName evidence="6">Transcriptional regulator, TetR family</fullName>
    </submittedName>
</protein>
<evidence type="ECO:0000313" key="7">
    <source>
        <dbReference type="Proteomes" id="UP001152519"/>
    </source>
</evidence>
<keyword evidence="3" id="KW-0804">Transcription</keyword>
<evidence type="ECO:0000256" key="4">
    <source>
        <dbReference type="PROSITE-ProRule" id="PRU00335"/>
    </source>
</evidence>
<keyword evidence="7" id="KW-1185">Reference proteome</keyword>
<evidence type="ECO:0000259" key="5">
    <source>
        <dbReference type="PROSITE" id="PS50977"/>
    </source>
</evidence>
<evidence type="ECO:0000256" key="2">
    <source>
        <dbReference type="ARBA" id="ARBA00023125"/>
    </source>
</evidence>
<dbReference type="AlphaFoldDB" id="A0A9W4DII2"/>
<feature type="domain" description="HTH tetR-type" evidence="5">
    <location>
        <begin position="10"/>
        <end position="70"/>
    </location>
</feature>
<dbReference type="Pfam" id="PF21935">
    <property type="entry name" value="TetR_C_45"/>
    <property type="match status" value="1"/>
</dbReference>
<dbReference type="PANTHER" id="PTHR30055">
    <property type="entry name" value="HTH-TYPE TRANSCRIPTIONAL REGULATOR RUTR"/>
    <property type="match status" value="1"/>
</dbReference>
<dbReference type="PROSITE" id="PS01081">
    <property type="entry name" value="HTH_TETR_1"/>
    <property type="match status" value="1"/>
</dbReference>
<dbReference type="Proteomes" id="UP001152519">
    <property type="component" value="Unassembled WGS sequence"/>
</dbReference>
<evidence type="ECO:0000256" key="3">
    <source>
        <dbReference type="ARBA" id="ARBA00023163"/>
    </source>
</evidence>
<evidence type="ECO:0000313" key="6">
    <source>
        <dbReference type="EMBL" id="CAG6390877.1"/>
    </source>
</evidence>
<dbReference type="InterPro" id="IPR001647">
    <property type="entry name" value="HTH_TetR"/>
</dbReference>
<dbReference type="EMBL" id="CAJSLV010000001">
    <property type="protein sequence ID" value="CAG6390877.1"/>
    <property type="molecule type" value="Genomic_DNA"/>
</dbReference>
<dbReference type="PROSITE" id="PS50977">
    <property type="entry name" value="HTH_TETR_2"/>
    <property type="match status" value="1"/>
</dbReference>
<name>A0A9W4DII2_9ACTN</name>
<evidence type="ECO:0000256" key="1">
    <source>
        <dbReference type="ARBA" id="ARBA00023015"/>
    </source>
</evidence>
<dbReference type="RefSeq" id="WP_251483984.1">
    <property type="nucleotide sequence ID" value="NZ_CAJSLV010000001.1"/>
</dbReference>
<keyword evidence="2 4" id="KW-0238">DNA-binding</keyword>
<dbReference type="InterPro" id="IPR054126">
    <property type="entry name" value="CprB_TetR_C"/>
</dbReference>